<evidence type="ECO:0008006" key="4">
    <source>
        <dbReference type="Google" id="ProtNLM"/>
    </source>
</evidence>
<evidence type="ECO:0000256" key="1">
    <source>
        <dbReference type="SAM" id="Phobius"/>
    </source>
</evidence>
<sequence>MSAIASPFDLRKQLAFYASYHTNHVNVAIHIAGVPSIIFATSTLLAKSGSLLPWIEAHLPIVAALLSQVGSILASVLPAAVFQHAQLNLAAVFMGSYWLYYSVLDSTAALMLAPIWYAIWYASTALATFHPDAGKIAAAIETFGWISQFYGHGVYERRAPALLDNLLGAVVLAPFFIFLEVIFPLGYRPELQKQLKNDVGKLVTKFRTEKAQAKRGRSD</sequence>
<keyword evidence="1" id="KW-0812">Transmembrane</keyword>
<feature type="transmembrane region" description="Helical" evidence="1">
    <location>
        <begin position="58"/>
        <end position="77"/>
    </location>
</feature>
<feature type="transmembrane region" description="Helical" evidence="1">
    <location>
        <begin position="97"/>
        <end position="121"/>
    </location>
</feature>
<dbReference type="GO" id="GO:0016020">
    <property type="term" value="C:membrane"/>
    <property type="evidence" value="ECO:0007669"/>
    <property type="project" value="GOC"/>
</dbReference>
<keyword evidence="1" id="KW-0472">Membrane</keyword>
<organism evidence="2 3">
    <name type="scientific">Sporisorium reilianum f. sp. reilianum</name>
    <dbReference type="NCBI Taxonomy" id="72559"/>
    <lineage>
        <taxon>Eukaryota</taxon>
        <taxon>Fungi</taxon>
        <taxon>Dikarya</taxon>
        <taxon>Basidiomycota</taxon>
        <taxon>Ustilaginomycotina</taxon>
        <taxon>Ustilaginomycetes</taxon>
        <taxon>Ustilaginales</taxon>
        <taxon>Ustilaginaceae</taxon>
        <taxon>Sporisorium</taxon>
    </lineage>
</organism>
<dbReference type="Pfam" id="PF06127">
    <property type="entry name" value="Mpo1-like"/>
    <property type="match status" value="1"/>
</dbReference>
<dbReference type="GO" id="GO:0005783">
    <property type="term" value="C:endoplasmic reticulum"/>
    <property type="evidence" value="ECO:0007669"/>
    <property type="project" value="TreeGrafter"/>
</dbReference>
<dbReference type="PANTHER" id="PTHR28026">
    <property type="entry name" value="DUF962 DOMAIN PROTEIN (AFU_ORTHOLOGUE AFUA_8G05310)"/>
    <property type="match status" value="1"/>
</dbReference>
<feature type="transmembrane region" description="Helical" evidence="1">
    <location>
        <begin position="166"/>
        <end position="187"/>
    </location>
</feature>
<accession>A0A2N8UL85</accession>
<reference evidence="2 3" key="1">
    <citation type="submission" date="2017-02" db="EMBL/GenBank/DDBJ databases">
        <authorList>
            <person name="Peterson S.W."/>
        </authorList>
    </citation>
    <scope>NUCLEOTIDE SEQUENCE [LARGE SCALE GENOMIC DNA]</scope>
    <source>
        <strain evidence="2 3">SRS1_H2-8</strain>
    </source>
</reference>
<proteinExistence type="predicted"/>
<evidence type="ECO:0000313" key="2">
    <source>
        <dbReference type="EMBL" id="SJX65676.1"/>
    </source>
</evidence>
<protein>
    <recommendedName>
        <fullName evidence="4">DUF962 domain protein</fullName>
    </recommendedName>
</protein>
<dbReference type="InterPro" id="IPR009305">
    <property type="entry name" value="Mpo1-like"/>
</dbReference>
<dbReference type="PANTHER" id="PTHR28026:SF9">
    <property type="entry name" value="2-HYDROXY-PALMITIC ACID DIOXYGENASE MPO1"/>
    <property type="match status" value="1"/>
</dbReference>
<dbReference type="Proteomes" id="UP000239563">
    <property type="component" value="Chromosome XVIII"/>
</dbReference>
<dbReference type="GO" id="GO:0046521">
    <property type="term" value="P:sphingoid catabolic process"/>
    <property type="evidence" value="ECO:0007669"/>
    <property type="project" value="TreeGrafter"/>
</dbReference>
<evidence type="ECO:0000313" key="3">
    <source>
        <dbReference type="Proteomes" id="UP000239563"/>
    </source>
</evidence>
<dbReference type="EMBL" id="LT795071">
    <property type="protein sequence ID" value="SJX65676.1"/>
    <property type="molecule type" value="Genomic_DNA"/>
</dbReference>
<dbReference type="AlphaFoldDB" id="A0A2N8UL85"/>
<keyword evidence="1" id="KW-1133">Transmembrane helix</keyword>
<feature type="transmembrane region" description="Helical" evidence="1">
    <location>
        <begin position="27"/>
        <end position="46"/>
    </location>
</feature>
<name>A0A2N8UL85_9BASI</name>
<gene>
    <name evidence="2" type="ORF">SRS1_25002</name>
</gene>